<dbReference type="EC" id="1.14.15.3" evidence="14"/>
<evidence type="ECO:0000256" key="7">
    <source>
        <dbReference type="ARBA" id="ARBA00022989"/>
    </source>
</evidence>
<keyword evidence="10 14" id="KW-0503">Monooxygenase</keyword>
<evidence type="ECO:0000256" key="9">
    <source>
        <dbReference type="ARBA" id="ARBA00023004"/>
    </source>
</evidence>
<feature type="transmembrane region" description="Helical" evidence="12">
    <location>
        <begin position="257"/>
        <end position="276"/>
    </location>
</feature>
<evidence type="ECO:0000313" key="14">
    <source>
        <dbReference type="EMBL" id="CUS40396.1"/>
    </source>
</evidence>
<dbReference type="CDD" id="cd03512">
    <property type="entry name" value="Alkane-hydroxylase"/>
    <property type="match status" value="1"/>
</dbReference>
<evidence type="ECO:0000256" key="1">
    <source>
        <dbReference type="ARBA" id="ARBA00004429"/>
    </source>
</evidence>
<evidence type="ECO:0000256" key="8">
    <source>
        <dbReference type="ARBA" id="ARBA00023002"/>
    </source>
</evidence>
<gene>
    <name evidence="14" type="ORF">MGWOODY_Tha530</name>
</gene>
<reference evidence="14" key="1">
    <citation type="submission" date="2015-10" db="EMBL/GenBank/DDBJ databases">
        <authorList>
            <person name="Gilbert D.G."/>
        </authorList>
    </citation>
    <scope>NUCLEOTIDE SEQUENCE</scope>
</reference>
<sequence length="383" mass="44209">MTTKTATIIPATDWRMQLKKYGYLVVLLPAILWPMSISLWESNGANSDLWFFFPLFFVFGIIPILDHLVGKDPFNPNEEMDVPSMSAEKWYPFLTILTLPVMLANVTYAGFLFVDDRIGLLGQFGIVISTGVIMGIVCINVGHELIHKDSKIEQWTGGLLLALVTYAGFKVEHVRGHHVHVSTPDDASSSRYNQTLYQFLPHAYWHNFKNAWVLEAAKLRRKNQPIVSWHNELIWWYSISALLAVASGVLWGWEGVVFFVAQSFFAFTLLEIVNYIEHYGLHRRKLENGRYERTTPAHSWNSNYLLTNLLLVQLQRHSDHHANPKRRYQVLRHYDESPQLPGGYATMVVLAIIPPLWFKVMNPRVEAYYKGEEYQLNNDQLSK</sequence>
<evidence type="ECO:0000256" key="5">
    <source>
        <dbReference type="ARBA" id="ARBA00022692"/>
    </source>
</evidence>
<evidence type="ECO:0000256" key="4">
    <source>
        <dbReference type="ARBA" id="ARBA00022519"/>
    </source>
</evidence>
<proteinExistence type="inferred from homology"/>
<dbReference type="Pfam" id="PF00487">
    <property type="entry name" value="FA_desaturase"/>
    <property type="match status" value="1"/>
</dbReference>
<keyword evidence="8 14" id="KW-0560">Oxidoreductase</keyword>
<name>A0A161K444_9ZZZZ</name>
<dbReference type="PANTHER" id="PTHR38674">
    <property type="entry name" value="ALKANE 1-MONOOXYGENASE 1"/>
    <property type="match status" value="1"/>
</dbReference>
<feature type="domain" description="Fatty acid desaturase" evidence="13">
    <location>
        <begin position="128"/>
        <end position="347"/>
    </location>
</feature>
<dbReference type="GO" id="GO:0004497">
    <property type="term" value="F:monooxygenase activity"/>
    <property type="evidence" value="ECO:0007669"/>
    <property type="project" value="UniProtKB-KW"/>
</dbReference>
<dbReference type="GO" id="GO:0005886">
    <property type="term" value="C:plasma membrane"/>
    <property type="evidence" value="ECO:0007669"/>
    <property type="project" value="UniProtKB-SubCell"/>
</dbReference>
<organism evidence="14">
    <name type="scientific">hydrothermal vent metagenome</name>
    <dbReference type="NCBI Taxonomy" id="652676"/>
    <lineage>
        <taxon>unclassified sequences</taxon>
        <taxon>metagenomes</taxon>
        <taxon>ecological metagenomes</taxon>
    </lineage>
</organism>
<dbReference type="InterPro" id="IPR033885">
    <property type="entry name" value="AlkB/XylM"/>
</dbReference>
<comment type="subcellular location">
    <subcellularLocation>
        <location evidence="1">Cell inner membrane</location>
        <topology evidence="1">Multi-pass membrane protein</topology>
    </subcellularLocation>
</comment>
<evidence type="ECO:0000256" key="10">
    <source>
        <dbReference type="ARBA" id="ARBA00023033"/>
    </source>
</evidence>
<dbReference type="AlphaFoldDB" id="A0A161K444"/>
<keyword evidence="5 12" id="KW-0812">Transmembrane</keyword>
<evidence type="ECO:0000256" key="3">
    <source>
        <dbReference type="ARBA" id="ARBA00022475"/>
    </source>
</evidence>
<evidence type="ECO:0000256" key="11">
    <source>
        <dbReference type="ARBA" id="ARBA00023136"/>
    </source>
</evidence>
<comment type="similarity">
    <text evidence="2">Belongs to the fatty acid desaturase type 1 family. AlkB subfamily.</text>
</comment>
<accession>A0A161K444</accession>
<keyword evidence="9" id="KW-0408">Iron</keyword>
<keyword evidence="4" id="KW-0997">Cell inner membrane</keyword>
<feature type="transmembrane region" description="Helical" evidence="12">
    <location>
        <begin position="49"/>
        <end position="69"/>
    </location>
</feature>
<dbReference type="GO" id="GO:0046872">
    <property type="term" value="F:metal ion binding"/>
    <property type="evidence" value="ECO:0007669"/>
    <property type="project" value="UniProtKB-KW"/>
</dbReference>
<feature type="transmembrane region" description="Helical" evidence="12">
    <location>
        <begin position="90"/>
        <end position="114"/>
    </location>
</feature>
<keyword evidence="6" id="KW-0479">Metal-binding</keyword>
<dbReference type="GO" id="GO:0006629">
    <property type="term" value="P:lipid metabolic process"/>
    <property type="evidence" value="ECO:0007669"/>
    <property type="project" value="InterPro"/>
</dbReference>
<feature type="transmembrane region" description="Helical" evidence="12">
    <location>
        <begin position="21"/>
        <end position="37"/>
    </location>
</feature>
<dbReference type="EMBL" id="CZQC01000014">
    <property type="protein sequence ID" value="CUS40396.1"/>
    <property type="molecule type" value="Genomic_DNA"/>
</dbReference>
<dbReference type="PANTHER" id="PTHR38674:SF1">
    <property type="entry name" value="ALKANE 1-MONOOXYGENASE 1"/>
    <property type="match status" value="1"/>
</dbReference>
<protein>
    <submittedName>
        <fullName evidence="14">Alkane-1 monooxygenase</fullName>
        <ecNumber evidence="14">1.14.15.3</ecNumber>
    </submittedName>
</protein>
<evidence type="ECO:0000256" key="2">
    <source>
        <dbReference type="ARBA" id="ARBA00010823"/>
    </source>
</evidence>
<keyword evidence="11 12" id="KW-0472">Membrane</keyword>
<feature type="transmembrane region" description="Helical" evidence="12">
    <location>
        <begin position="233"/>
        <end position="251"/>
    </location>
</feature>
<keyword evidence="7 12" id="KW-1133">Transmembrane helix</keyword>
<dbReference type="InterPro" id="IPR005804">
    <property type="entry name" value="FA_desaturase_dom"/>
</dbReference>
<evidence type="ECO:0000259" key="13">
    <source>
        <dbReference type="Pfam" id="PF00487"/>
    </source>
</evidence>
<feature type="transmembrane region" description="Helical" evidence="12">
    <location>
        <begin position="120"/>
        <end position="142"/>
    </location>
</feature>
<evidence type="ECO:0000256" key="12">
    <source>
        <dbReference type="SAM" id="Phobius"/>
    </source>
</evidence>
<keyword evidence="3" id="KW-1003">Cell membrane</keyword>
<evidence type="ECO:0000256" key="6">
    <source>
        <dbReference type="ARBA" id="ARBA00022723"/>
    </source>
</evidence>